<dbReference type="EMBL" id="CASHTH010000258">
    <property type="protein sequence ID" value="CAI7995833.1"/>
    <property type="molecule type" value="Genomic_DNA"/>
</dbReference>
<protein>
    <recommendedName>
        <fullName evidence="3">Threonine synthase</fullName>
    </recommendedName>
</protein>
<evidence type="ECO:0008006" key="3">
    <source>
        <dbReference type="Google" id="ProtNLM"/>
    </source>
</evidence>
<comment type="caution">
    <text evidence="1">The sequence shown here is derived from an EMBL/GenBank/DDBJ whole genome shotgun (WGS) entry which is preliminary data.</text>
</comment>
<evidence type="ECO:0000313" key="2">
    <source>
        <dbReference type="Proteomes" id="UP001174909"/>
    </source>
</evidence>
<reference evidence="1" key="1">
    <citation type="submission" date="2023-03" db="EMBL/GenBank/DDBJ databases">
        <authorList>
            <person name="Steffen K."/>
            <person name="Cardenas P."/>
        </authorList>
    </citation>
    <scope>NUCLEOTIDE SEQUENCE</scope>
</reference>
<gene>
    <name evidence="1" type="ORF">GBAR_LOCUS1770</name>
</gene>
<sequence>MKMRRNGLNLEGKRVVCVITGSGLKDPDMAVSSVQADTIEVKANLEAIEAAIMDSLPVASRANPVGGP</sequence>
<organism evidence="1 2">
    <name type="scientific">Geodia barretti</name>
    <name type="common">Barrett's horny sponge</name>
    <dbReference type="NCBI Taxonomy" id="519541"/>
    <lineage>
        <taxon>Eukaryota</taxon>
        <taxon>Metazoa</taxon>
        <taxon>Porifera</taxon>
        <taxon>Demospongiae</taxon>
        <taxon>Heteroscleromorpha</taxon>
        <taxon>Tetractinellida</taxon>
        <taxon>Astrophorina</taxon>
        <taxon>Geodiidae</taxon>
        <taxon>Geodia</taxon>
    </lineage>
</organism>
<accession>A0AA35QXC0</accession>
<keyword evidence="2" id="KW-1185">Reference proteome</keyword>
<evidence type="ECO:0000313" key="1">
    <source>
        <dbReference type="EMBL" id="CAI7995833.1"/>
    </source>
</evidence>
<dbReference type="SUPFAM" id="SSF53686">
    <property type="entry name" value="Tryptophan synthase beta subunit-like PLP-dependent enzymes"/>
    <property type="match status" value="1"/>
</dbReference>
<name>A0AA35QXC0_GEOBA</name>
<dbReference type="InterPro" id="IPR036052">
    <property type="entry name" value="TrpB-like_PALP_sf"/>
</dbReference>
<dbReference type="Gene3D" id="3.40.50.1100">
    <property type="match status" value="1"/>
</dbReference>
<proteinExistence type="predicted"/>
<dbReference type="Proteomes" id="UP001174909">
    <property type="component" value="Unassembled WGS sequence"/>
</dbReference>
<dbReference type="AlphaFoldDB" id="A0AA35QXC0"/>